<accession>A0A1I7V3D6</accession>
<keyword evidence="2" id="KW-1185">Reference proteome</keyword>
<feature type="compositionally biased region" description="Basic and acidic residues" evidence="1">
    <location>
        <begin position="427"/>
        <end position="444"/>
    </location>
</feature>
<dbReference type="eggNOG" id="ENOG502RT9Z">
    <property type="taxonomic scope" value="Eukaryota"/>
</dbReference>
<proteinExistence type="predicted"/>
<sequence length="444" mass="51061">MRRKRVLSREVIEETQKRIRDRKRRICEEEKKEKTLEKDSIEQEKIDKSRMEQMESSRMELDDLSDEVSFCEKHYDPENNIDHRWSVLSTQDLMRMFFLLSTTNSKSAVNHYFATDSIENEQTMRTLIFDDSKIIRVEICVSSGEDYERCTCEEISSKGELVFCDLYEKMRNLVSIFGAQFQNTQIDIVNGKSTSSPMASKVLKSKMVNEMEHGRMKVHFASGFDGISIKNTKASIRAVMVAAIYLGDVDPTAVVHDRITKWACFQLQQHVVWKDVKFVGEIVVGVHDDPARRKVYGLKGLSSKGSCPYCLNQGTMRKLFKGSEECEKKVHEGRNDVLILVRVNIIDPNEQGLEDGLKTPGSYTFFHFIAPMWDAPLDLFHTLNEGVFDPLSRLNNTKIYSEHARSAAKKRAHASENVSSSSAENRTGMEKEHEKENEKENEKK</sequence>
<evidence type="ECO:0000313" key="3">
    <source>
        <dbReference type="WBParaSite" id="Csp11.Scaffold630.g21980.t2"/>
    </source>
</evidence>
<name>A0A1I7V3D6_9PELO</name>
<protein>
    <submittedName>
        <fullName evidence="3">DDE_Tnp_1_7 domain-containing protein</fullName>
    </submittedName>
</protein>
<organism evidence="2 3">
    <name type="scientific">Caenorhabditis tropicalis</name>
    <dbReference type="NCBI Taxonomy" id="1561998"/>
    <lineage>
        <taxon>Eukaryota</taxon>
        <taxon>Metazoa</taxon>
        <taxon>Ecdysozoa</taxon>
        <taxon>Nematoda</taxon>
        <taxon>Chromadorea</taxon>
        <taxon>Rhabditida</taxon>
        <taxon>Rhabditina</taxon>
        <taxon>Rhabditomorpha</taxon>
        <taxon>Rhabditoidea</taxon>
        <taxon>Rhabditidae</taxon>
        <taxon>Peloderinae</taxon>
        <taxon>Caenorhabditis</taxon>
    </lineage>
</organism>
<feature type="compositionally biased region" description="Low complexity" evidence="1">
    <location>
        <begin position="415"/>
        <end position="425"/>
    </location>
</feature>
<feature type="region of interest" description="Disordered" evidence="1">
    <location>
        <begin position="32"/>
        <end position="56"/>
    </location>
</feature>
<dbReference type="Pfam" id="PF06869">
    <property type="entry name" value="DUF1258"/>
    <property type="match status" value="1"/>
</dbReference>
<dbReference type="WBParaSite" id="Csp11.Scaffold630.g21980.t2">
    <property type="protein sequence ID" value="Csp11.Scaffold630.g21980.t2"/>
    <property type="gene ID" value="Csp11.Scaffold630.g21980"/>
</dbReference>
<reference evidence="3" key="1">
    <citation type="submission" date="2016-11" db="UniProtKB">
        <authorList>
            <consortium name="WormBaseParasite"/>
        </authorList>
    </citation>
    <scope>IDENTIFICATION</scope>
</reference>
<feature type="region of interest" description="Disordered" evidence="1">
    <location>
        <begin position="404"/>
        <end position="444"/>
    </location>
</feature>
<dbReference type="Proteomes" id="UP000095282">
    <property type="component" value="Unplaced"/>
</dbReference>
<dbReference type="AlphaFoldDB" id="A0A1I7V3D6"/>
<evidence type="ECO:0000256" key="1">
    <source>
        <dbReference type="SAM" id="MobiDB-lite"/>
    </source>
</evidence>
<evidence type="ECO:0000313" key="2">
    <source>
        <dbReference type="Proteomes" id="UP000095282"/>
    </source>
</evidence>
<dbReference type="InterPro" id="IPR009667">
    <property type="entry name" value="DUF1258"/>
</dbReference>